<comment type="caution">
    <text evidence="5">The sequence shown here is derived from an EMBL/GenBank/DDBJ whole genome shotgun (WGS) entry which is preliminary data.</text>
</comment>
<reference evidence="5 6" key="1">
    <citation type="submission" date="2018-01" db="EMBL/GenBank/DDBJ databases">
        <title>Genomic Sequence of Chromobacterium MWU13-2610 from wild cranberry bogs within the Cape Cod National Seashore.</title>
        <authorList>
            <person name="O'Hara-Hanley K."/>
            <person name="Soby S."/>
            <person name="Harrison A."/>
        </authorList>
    </citation>
    <scope>NUCLEOTIDE SEQUENCE [LARGE SCALE GENOMIC DNA]</scope>
    <source>
        <strain evidence="5 6">MWU13-2610</strain>
    </source>
</reference>
<proteinExistence type="inferred from homology"/>
<dbReference type="EMBL" id="PPTF01000073">
    <property type="protein sequence ID" value="POA97695.1"/>
    <property type="molecule type" value="Genomic_DNA"/>
</dbReference>
<comment type="cofactor">
    <cofactor evidence="1">
        <name>Mg(2+)</name>
        <dbReference type="ChEBI" id="CHEBI:18420"/>
    </cofactor>
</comment>
<dbReference type="InterPro" id="IPR023214">
    <property type="entry name" value="HAD_sf"/>
</dbReference>
<keyword evidence="4" id="KW-0460">Magnesium</keyword>
<name>A0A2K4MLP9_9NEIS</name>
<keyword evidence="5" id="KW-0378">Hydrolase</keyword>
<dbReference type="Proteomes" id="UP000236416">
    <property type="component" value="Unassembled WGS sequence"/>
</dbReference>
<evidence type="ECO:0000256" key="3">
    <source>
        <dbReference type="ARBA" id="ARBA00022723"/>
    </source>
</evidence>
<dbReference type="InterPro" id="IPR036412">
    <property type="entry name" value="HAD-like_sf"/>
</dbReference>
<gene>
    <name evidence="5" type="ORF">C2134_17605</name>
</gene>
<evidence type="ECO:0000313" key="6">
    <source>
        <dbReference type="Proteomes" id="UP000236416"/>
    </source>
</evidence>
<organism evidence="5 6">
    <name type="scientific">Chromobacterium sinusclupearum</name>
    <dbReference type="NCBI Taxonomy" id="2077146"/>
    <lineage>
        <taxon>Bacteria</taxon>
        <taxon>Pseudomonadati</taxon>
        <taxon>Pseudomonadota</taxon>
        <taxon>Betaproteobacteria</taxon>
        <taxon>Neisseriales</taxon>
        <taxon>Chromobacteriaceae</taxon>
        <taxon>Chromobacterium</taxon>
    </lineage>
</organism>
<protein>
    <submittedName>
        <fullName evidence="5">HAD family hydrolase</fullName>
    </submittedName>
</protein>
<dbReference type="AlphaFoldDB" id="A0A2K4MLP9"/>
<accession>A0A2K4MLP9</accession>
<dbReference type="GO" id="GO:0046872">
    <property type="term" value="F:metal ion binding"/>
    <property type="evidence" value="ECO:0007669"/>
    <property type="project" value="UniProtKB-KW"/>
</dbReference>
<evidence type="ECO:0000256" key="4">
    <source>
        <dbReference type="ARBA" id="ARBA00022842"/>
    </source>
</evidence>
<sequence>MSRFDLIIFDCDGVLVDSERVTNAVFARMLNELGLPVTLDDMFSHFVGLSMEQCLKQVAEMLGRAPPPGFEAEYRRRCQAALEAELKVVAGVPQMLEALRLPYCVASNGSHDKMRATLGLTGLLPRFAGRMFSAQEVAAPKPAPDVFLHAARSLDVDPARCLVVEDTPTGVRAGVAAGMTVWAYAALMPASRLIEAGAASAFAQMADLPLLLQV</sequence>
<dbReference type="PANTHER" id="PTHR46193">
    <property type="entry name" value="6-PHOSPHOGLUCONATE PHOSPHATASE"/>
    <property type="match status" value="1"/>
</dbReference>
<dbReference type="InterPro" id="IPR051600">
    <property type="entry name" value="Beta-PGM-like"/>
</dbReference>
<keyword evidence="3" id="KW-0479">Metal-binding</keyword>
<dbReference type="SFLD" id="SFLDS00003">
    <property type="entry name" value="Haloacid_Dehalogenase"/>
    <property type="match status" value="1"/>
</dbReference>
<dbReference type="Gene3D" id="1.10.150.240">
    <property type="entry name" value="Putative phosphatase, domain 2"/>
    <property type="match status" value="1"/>
</dbReference>
<dbReference type="Gene3D" id="3.40.50.1000">
    <property type="entry name" value="HAD superfamily/HAD-like"/>
    <property type="match status" value="1"/>
</dbReference>
<evidence type="ECO:0000256" key="1">
    <source>
        <dbReference type="ARBA" id="ARBA00001946"/>
    </source>
</evidence>
<evidence type="ECO:0000313" key="5">
    <source>
        <dbReference type="EMBL" id="POA97695.1"/>
    </source>
</evidence>
<dbReference type="RefSeq" id="WP_103321439.1">
    <property type="nucleotide sequence ID" value="NZ_PPTF01000073.1"/>
</dbReference>
<dbReference type="SUPFAM" id="SSF56784">
    <property type="entry name" value="HAD-like"/>
    <property type="match status" value="1"/>
</dbReference>
<dbReference type="InterPro" id="IPR023198">
    <property type="entry name" value="PGP-like_dom2"/>
</dbReference>
<dbReference type="PANTHER" id="PTHR46193:SF10">
    <property type="entry name" value="6-PHOSPHOGLUCONATE PHOSPHATASE"/>
    <property type="match status" value="1"/>
</dbReference>
<dbReference type="CDD" id="cd07526">
    <property type="entry name" value="HAD_BPGM_like"/>
    <property type="match status" value="1"/>
</dbReference>
<evidence type="ECO:0000256" key="2">
    <source>
        <dbReference type="ARBA" id="ARBA00006171"/>
    </source>
</evidence>
<dbReference type="InterPro" id="IPR006439">
    <property type="entry name" value="HAD-SF_hydro_IA"/>
</dbReference>
<dbReference type="SFLD" id="SFLDG01135">
    <property type="entry name" value="C1.5.6:_HAD__Beta-PGM__Phospha"/>
    <property type="match status" value="1"/>
</dbReference>
<keyword evidence="6" id="KW-1185">Reference proteome</keyword>
<dbReference type="NCBIfam" id="TIGR01509">
    <property type="entry name" value="HAD-SF-IA-v3"/>
    <property type="match status" value="1"/>
</dbReference>
<comment type="similarity">
    <text evidence="2">Belongs to the HAD-like hydrolase superfamily. CbbY/CbbZ/Gph/YieH family.</text>
</comment>
<dbReference type="GO" id="GO:0016787">
    <property type="term" value="F:hydrolase activity"/>
    <property type="evidence" value="ECO:0007669"/>
    <property type="project" value="UniProtKB-KW"/>
</dbReference>
<dbReference type="Pfam" id="PF00702">
    <property type="entry name" value="Hydrolase"/>
    <property type="match status" value="1"/>
</dbReference>
<dbReference type="SFLD" id="SFLDG01129">
    <property type="entry name" value="C1.5:_HAD__Beta-PGM__Phosphata"/>
    <property type="match status" value="1"/>
</dbReference>